<protein>
    <submittedName>
        <fullName evidence="2">Uncharacterized protein</fullName>
    </submittedName>
</protein>
<sequence>MFQVMNELLAIIAIVIVCCVMFFLWLLSMALCPDAMVNATSGRKDKYCESRDSKELIQRCEEGDIRHVSQSDFIKNVVSAEKMPQPLSTRRSSDKKLSVVPEADEQSTVQSTIHSIRPTILRRQPSVPVKLEEEVTETSVENA</sequence>
<evidence type="ECO:0000256" key="1">
    <source>
        <dbReference type="SAM" id="MobiDB-lite"/>
    </source>
</evidence>
<dbReference type="EMBL" id="PDUG01000005">
    <property type="protein sequence ID" value="PIC22575.1"/>
    <property type="molecule type" value="Genomic_DNA"/>
</dbReference>
<keyword evidence="3" id="KW-1185">Reference proteome</keyword>
<feature type="region of interest" description="Disordered" evidence="1">
    <location>
        <begin position="84"/>
        <end position="108"/>
    </location>
</feature>
<evidence type="ECO:0000313" key="2">
    <source>
        <dbReference type="EMBL" id="PIC22575.1"/>
    </source>
</evidence>
<dbReference type="OrthoDB" id="5800514at2759"/>
<dbReference type="Proteomes" id="UP000230233">
    <property type="component" value="Chromosome V"/>
</dbReference>
<gene>
    <name evidence="2" type="primary">Cni-K07C11.8</name>
    <name evidence="2" type="synonym">Cnig_chr_V.g16579</name>
    <name evidence="2" type="ORF">B9Z55_016579</name>
</gene>
<organism evidence="2 3">
    <name type="scientific">Caenorhabditis nigoni</name>
    <dbReference type="NCBI Taxonomy" id="1611254"/>
    <lineage>
        <taxon>Eukaryota</taxon>
        <taxon>Metazoa</taxon>
        <taxon>Ecdysozoa</taxon>
        <taxon>Nematoda</taxon>
        <taxon>Chromadorea</taxon>
        <taxon>Rhabditida</taxon>
        <taxon>Rhabditina</taxon>
        <taxon>Rhabditomorpha</taxon>
        <taxon>Rhabditoidea</taxon>
        <taxon>Rhabditidae</taxon>
        <taxon>Peloderinae</taxon>
        <taxon>Caenorhabditis</taxon>
    </lineage>
</organism>
<comment type="caution">
    <text evidence="2">The sequence shown here is derived from an EMBL/GenBank/DDBJ whole genome shotgun (WGS) entry which is preliminary data.</text>
</comment>
<name>A0A2G5T5A5_9PELO</name>
<accession>A0A2G5T5A5</accession>
<proteinExistence type="predicted"/>
<dbReference type="AlphaFoldDB" id="A0A2G5T5A5"/>
<reference evidence="3" key="1">
    <citation type="submission" date="2017-10" db="EMBL/GenBank/DDBJ databases">
        <title>Rapid genome shrinkage in a self-fertile nematode reveals novel sperm competition proteins.</title>
        <authorList>
            <person name="Yin D."/>
            <person name="Schwarz E.M."/>
            <person name="Thomas C.G."/>
            <person name="Felde R.L."/>
            <person name="Korf I.F."/>
            <person name="Cutter A.D."/>
            <person name="Schartner C.M."/>
            <person name="Ralston E.J."/>
            <person name="Meyer B.J."/>
            <person name="Haag E.S."/>
        </authorList>
    </citation>
    <scope>NUCLEOTIDE SEQUENCE [LARGE SCALE GENOMIC DNA]</scope>
    <source>
        <strain evidence="3">JU1422</strain>
    </source>
</reference>
<evidence type="ECO:0000313" key="3">
    <source>
        <dbReference type="Proteomes" id="UP000230233"/>
    </source>
</evidence>